<gene>
    <name evidence="2" type="ORF">AK812_SmicGene19226</name>
</gene>
<dbReference type="AlphaFoldDB" id="A0A1Q9DT31"/>
<reference evidence="2 3" key="1">
    <citation type="submission" date="2016-02" db="EMBL/GenBank/DDBJ databases">
        <title>Genome analysis of coral dinoflagellate symbionts highlights evolutionary adaptations to a symbiotic lifestyle.</title>
        <authorList>
            <person name="Aranda M."/>
            <person name="Li Y."/>
            <person name="Liew Y.J."/>
            <person name="Baumgarten S."/>
            <person name="Simakov O."/>
            <person name="Wilson M."/>
            <person name="Piel J."/>
            <person name="Ashoor H."/>
            <person name="Bougouffa S."/>
            <person name="Bajic V.B."/>
            <person name="Ryu T."/>
            <person name="Ravasi T."/>
            <person name="Bayer T."/>
            <person name="Micklem G."/>
            <person name="Kim H."/>
            <person name="Bhak J."/>
            <person name="Lajeunesse T.C."/>
            <person name="Voolstra C.R."/>
        </authorList>
    </citation>
    <scope>NUCLEOTIDE SEQUENCE [LARGE SCALE GENOMIC DNA]</scope>
    <source>
        <strain evidence="2 3">CCMP2467</strain>
    </source>
</reference>
<name>A0A1Q9DT31_SYMMI</name>
<dbReference type="OrthoDB" id="2498029at2759"/>
<proteinExistence type="predicted"/>
<dbReference type="SUPFAM" id="SSF53474">
    <property type="entry name" value="alpha/beta-Hydrolases"/>
    <property type="match status" value="1"/>
</dbReference>
<dbReference type="InterPro" id="IPR002921">
    <property type="entry name" value="Fungal_lipase-type"/>
</dbReference>
<evidence type="ECO:0000259" key="1">
    <source>
        <dbReference type="Pfam" id="PF01764"/>
    </source>
</evidence>
<keyword evidence="3" id="KW-1185">Reference proteome</keyword>
<dbReference type="Proteomes" id="UP000186817">
    <property type="component" value="Unassembled WGS sequence"/>
</dbReference>
<accession>A0A1Q9DT31</accession>
<dbReference type="InterPro" id="IPR029058">
    <property type="entry name" value="AB_hydrolase_fold"/>
</dbReference>
<dbReference type="Pfam" id="PF01764">
    <property type="entry name" value="Lipase_3"/>
    <property type="match status" value="1"/>
</dbReference>
<dbReference type="Gene3D" id="3.40.50.1820">
    <property type="entry name" value="alpha/beta hydrolase"/>
    <property type="match status" value="1"/>
</dbReference>
<dbReference type="CDD" id="cd00741">
    <property type="entry name" value="Lipase"/>
    <property type="match status" value="1"/>
</dbReference>
<evidence type="ECO:0000313" key="2">
    <source>
        <dbReference type="EMBL" id="OLP98333.1"/>
    </source>
</evidence>
<evidence type="ECO:0000313" key="3">
    <source>
        <dbReference type="Proteomes" id="UP000186817"/>
    </source>
</evidence>
<feature type="domain" description="Fungal lipase-type" evidence="1">
    <location>
        <begin position="116"/>
        <end position="221"/>
    </location>
</feature>
<organism evidence="2 3">
    <name type="scientific">Symbiodinium microadriaticum</name>
    <name type="common">Dinoflagellate</name>
    <name type="synonym">Zooxanthella microadriatica</name>
    <dbReference type="NCBI Taxonomy" id="2951"/>
    <lineage>
        <taxon>Eukaryota</taxon>
        <taxon>Sar</taxon>
        <taxon>Alveolata</taxon>
        <taxon>Dinophyceae</taxon>
        <taxon>Suessiales</taxon>
        <taxon>Symbiodiniaceae</taxon>
        <taxon>Symbiodinium</taxon>
    </lineage>
</organism>
<dbReference type="EMBL" id="LSRX01000400">
    <property type="protein sequence ID" value="OLP98333.1"/>
    <property type="molecule type" value="Genomic_DNA"/>
</dbReference>
<comment type="caution">
    <text evidence="2">The sequence shown here is derived from an EMBL/GenBank/DDBJ whole genome shotgun (WGS) entry which is preliminary data.</text>
</comment>
<protein>
    <recommendedName>
        <fullName evidence="1">Fungal lipase-type domain-containing protein</fullName>
    </recommendedName>
</protein>
<dbReference type="GO" id="GO:0006629">
    <property type="term" value="P:lipid metabolic process"/>
    <property type="evidence" value="ECO:0007669"/>
    <property type="project" value="InterPro"/>
</dbReference>
<sequence length="363" mass="40935">MAIRLVRLLTLAPVSTALTEPEECPLLQTAMRKDGANHSAEFDWPRDKEDGLDLLTAEDWKIATVGGQLAWSTYMHPAMTKYYGDILKTVEAKEPWTGEDFMLARLVRAYDGKCWVAFRGTYNNAGWRMNYRIFKHQEKVKTVLGEEMWLASSWLNGYRLLEPGLKSAIQDAYQKEYCTPDNMYLVGHSMGGTMASYAALLDLVGEGSHHAKGVVTLGAPRPWLVTPEQCELLSQRLAPVHLRLVRYLALDGGKEELHDGVPSTPQPMFGMDSPRTSRFHHCANKDIALYAKDESTAPRVCHMKGISTYVCKALSIVHGLFKLSDDDPPFEKDKDDKSSWRLHDAIKYRDIVQANARLFALAR</sequence>